<dbReference type="InterPro" id="IPR002491">
    <property type="entry name" value="ABC_transptr_periplasmic_BD"/>
</dbReference>
<dbReference type="SUPFAM" id="SSF53807">
    <property type="entry name" value="Helical backbone' metal receptor"/>
    <property type="match status" value="1"/>
</dbReference>
<gene>
    <name evidence="3" type="ORF">MTR66_18350</name>
</gene>
<dbReference type="Pfam" id="PF01497">
    <property type="entry name" value="Peripla_BP_2"/>
    <property type="match status" value="1"/>
</dbReference>
<keyword evidence="4" id="KW-1185">Reference proteome</keyword>
<organism evidence="3 4">
    <name type="scientific">Novosphingobium beihaiensis</name>
    <dbReference type="NCBI Taxonomy" id="2930389"/>
    <lineage>
        <taxon>Bacteria</taxon>
        <taxon>Pseudomonadati</taxon>
        <taxon>Pseudomonadota</taxon>
        <taxon>Alphaproteobacteria</taxon>
        <taxon>Sphingomonadales</taxon>
        <taxon>Sphingomonadaceae</taxon>
        <taxon>Novosphingobium</taxon>
    </lineage>
</organism>
<dbReference type="PANTHER" id="PTHR30535">
    <property type="entry name" value="VITAMIN B12-BINDING PROTEIN"/>
    <property type="match status" value="1"/>
</dbReference>
<feature type="chain" id="PRO_5046978494" evidence="1">
    <location>
        <begin position="18"/>
        <end position="285"/>
    </location>
</feature>
<comment type="caution">
    <text evidence="3">The sequence shown here is derived from an EMBL/GenBank/DDBJ whole genome shotgun (WGS) entry which is preliminary data.</text>
</comment>
<protein>
    <submittedName>
        <fullName evidence="3">ABC transporter substrate-binding protein</fullName>
    </submittedName>
</protein>
<accession>A0ABT0BUP4</accession>
<evidence type="ECO:0000259" key="2">
    <source>
        <dbReference type="Pfam" id="PF01497"/>
    </source>
</evidence>
<dbReference type="RefSeq" id="WP_243923669.1">
    <property type="nucleotide sequence ID" value="NZ_JALHLG010000045.1"/>
</dbReference>
<evidence type="ECO:0000256" key="1">
    <source>
        <dbReference type="SAM" id="SignalP"/>
    </source>
</evidence>
<dbReference type="Gene3D" id="3.40.50.1980">
    <property type="entry name" value="Nitrogenase molybdenum iron protein domain"/>
    <property type="match status" value="2"/>
</dbReference>
<proteinExistence type="predicted"/>
<sequence>MLIAPVLGMLLASCSQAPLPGVSGRTGAEAGGGQPSIVSLNPCTDAILAEVTVPGQLLAISHYSQDPASSSMDPGLARRFQATSGAVEEVAALAPDVVVAGSFLPPATQQALRDLGMRVVTFPIPANVPAAEQQVRDLAALAGNAPAGNALVQRIETALAQSAPPAGAAPLPALMWESGGIVAGNDTLIADLLGRSGFSNGVAARGLSQADYLPLERVLANPPKVIFAVGNARSNQDHMLYHPALDALKGTARVPFDNGLLWCGGPTIPRALARLTHVRRAVAGS</sequence>
<feature type="domain" description="Fe/B12 periplasmic-binding" evidence="2">
    <location>
        <begin position="37"/>
        <end position="248"/>
    </location>
</feature>
<evidence type="ECO:0000313" key="4">
    <source>
        <dbReference type="Proteomes" id="UP001202281"/>
    </source>
</evidence>
<feature type="signal peptide" evidence="1">
    <location>
        <begin position="1"/>
        <end position="17"/>
    </location>
</feature>
<dbReference type="InterPro" id="IPR050902">
    <property type="entry name" value="ABC_Transporter_SBP"/>
</dbReference>
<reference evidence="3 4" key="1">
    <citation type="submission" date="2022-04" db="EMBL/GenBank/DDBJ databases">
        <title>Identification of a novel bacterium isolated from mangrove sediments.</title>
        <authorList>
            <person name="Pan X."/>
        </authorList>
    </citation>
    <scope>NUCLEOTIDE SEQUENCE [LARGE SCALE GENOMIC DNA]</scope>
    <source>
        <strain evidence="3 4">B2638</strain>
    </source>
</reference>
<evidence type="ECO:0000313" key="3">
    <source>
        <dbReference type="EMBL" id="MCJ2188769.1"/>
    </source>
</evidence>
<dbReference type="PANTHER" id="PTHR30535:SF34">
    <property type="entry name" value="MOLYBDATE-BINDING PROTEIN MOLA"/>
    <property type="match status" value="1"/>
</dbReference>
<keyword evidence="1" id="KW-0732">Signal</keyword>
<name>A0ABT0BUP4_9SPHN</name>
<dbReference type="Proteomes" id="UP001202281">
    <property type="component" value="Unassembled WGS sequence"/>
</dbReference>
<dbReference type="EMBL" id="JALHLG010000045">
    <property type="protein sequence ID" value="MCJ2188769.1"/>
    <property type="molecule type" value="Genomic_DNA"/>
</dbReference>